<dbReference type="Gene3D" id="3.30.420.40">
    <property type="match status" value="2"/>
</dbReference>
<dbReference type="PROSITE" id="PS00297">
    <property type="entry name" value="HSP70_1"/>
    <property type="match status" value="1"/>
</dbReference>
<dbReference type="PANTHER" id="PTHR19375">
    <property type="entry name" value="HEAT SHOCK PROTEIN 70KDA"/>
    <property type="match status" value="1"/>
</dbReference>
<evidence type="ECO:0000313" key="7">
    <source>
        <dbReference type="Proteomes" id="UP000242317"/>
    </source>
</evidence>
<evidence type="ECO:0000256" key="5">
    <source>
        <dbReference type="RuleBase" id="RU003322"/>
    </source>
</evidence>
<keyword evidence="7" id="KW-1185">Reference proteome</keyword>
<dbReference type="Pfam" id="PF00012">
    <property type="entry name" value="HSP70"/>
    <property type="match status" value="2"/>
</dbReference>
<evidence type="ECO:0000256" key="4">
    <source>
        <dbReference type="ARBA" id="ARBA00023186"/>
    </source>
</evidence>
<dbReference type="SUPFAM" id="SSF53067">
    <property type="entry name" value="Actin-like ATPase domain"/>
    <property type="match status" value="1"/>
</dbReference>
<dbReference type="Proteomes" id="UP000242317">
    <property type="component" value="Unassembled WGS sequence"/>
</dbReference>
<dbReference type="InterPro" id="IPR013126">
    <property type="entry name" value="Hsp_70_fam"/>
</dbReference>
<evidence type="ECO:0000256" key="1">
    <source>
        <dbReference type="ARBA" id="ARBA00007381"/>
    </source>
</evidence>
<dbReference type="Gene3D" id="2.60.34.10">
    <property type="entry name" value="Substrate Binding Domain Of DNAk, Chain A, domain 1"/>
    <property type="match status" value="1"/>
</dbReference>
<gene>
    <name evidence="6" type="ORF">SAMN05421749_101554</name>
</gene>
<evidence type="ECO:0000256" key="2">
    <source>
        <dbReference type="ARBA" id="ARBA00022741"/>
    </source>
</evidence>
<evidence type="ECO:0000256" key="3">
    <source>
        <dbReference type="ARBA" id="ARBA00022840"/>
    </source>
</evidence>
<dbReference type="PROSITE" id="PS01036">
    <property type="entry name" value="HSP70_3"/>
    <property type="match status" value="1"/>
</dbReference>
<dbReference type="SUPFAM" id="SSF100920">
    <property type="entry name" value="Heat shock protein 70kD (HSP70), peptide-binding domain"/>
    <property type="match status" value="1"/>
</dbReference>
<dbReference type="InterPro" id="IPR018181">
    <property type="entry name" value="Heat_shock_70_CS"/>
</dbReference>
<dbReference type="InterPro" id="IPR029047">
    <property type="entry name" value="HSP70_peptide-bd_sf"/>
</dbReference>
<keyword evidence="4" id="KW-0143">Chaperone</keyword>
<protein>
    <submittedName>
        <fullName evidence="6">Molecular chaperone HscC</fullName>
    </submittedName>
</protein>
<evidence type="ECO:0000313" key="6">
    <source>
        <dbReference type="EMBL" id="SDB86871.1"/>
    </source>
</evidence>
<sequence length="568" mass="63305">MDTQQQLIAIDLGTTNSLVGIYQDGESTLIDNAYGQKSTPSAIALDESGQILIGQAALELRHKGLPVLTSFKRLMGTDKKMQLGQQRFNATELSSLILTTLKQDAEHALGHSVNEAIITVPAYFNDIQRQATISAAELAGLKVARLINEPTAAALAYGLGQSEDSCFLVFDLGGGTFDVSIVELFDGVIEVRASAGDNYLGGDDFVSMIMKQFWLAHGVQFGAEEGVETIPIDIETALRAKAQRALHQLSKDSQVSLDFSWQGVDAYMQIEQQQFNQWVEPLLTRLRRPLERAMRDARIRPNDIDQIVLVGGATRIPVIRKMITKLFGRFPSTSIQPDEAIVRGACVQAGLKAKDQSLKEVVLTDVCPFSLGIAITEEHVFDPIIERNTVIPASKVNNYQAIHKGQRSIGVKIYQGEHRLCKENIFLGELDVPLPPNNELLTIDVRFSYNPNGILDVDVHVPSTGENLQKVLINHQSVMSAEQVEQARLELAKLKIHPRDNLVNKALLLRAERLFSEHTGYLRQEIGEKTQQFSQILDGQDERKIRETRPYFEKFLNDIEQQGMFDDY</sequence>
<dbReference type="EMBL" id="FMYK01000001">
    <property type="protein sequence ID" value="SDB86871.1"/>
    <property type="molecule type" value="Genomic_DNA"/>
</dbReference>
<reference evidence="7" key="1">
    <citation type="submission" date="2016-09" db="EMBL/GenBank/DDBJ databases">
        <authorList>
            <person name="Varghese N."/>
            <person name="Submissions S."/>
        </authorList>
    </citation>
    <scope>NUCLEOTIDE SEQUENCE [LARGE SCALE GENOMIC DNA]</scope>
    <source>
        <strain evidence="7">ANC 3699</strain>
    </source>
</reference>
<comment type="similarity">
    <text evidence="1 5">Belongs to the heat shock protein 70 family.</text>
</comment>
<dbReference type="PRINTS" id="PR00301">
    <property type="entry name" value="HEATSHOCK70"/>
</dbReference>
<accession>A0A1G6GY46</accession>
<dbReference type="RefSeq" id="WP_092615592.1">
    <property type="nucleotide sequence ID" value="NZ_FMYK01000001.1"/>
</dbReference>
<dbReference type="PROSITE" id="PS00329">
    <property type="entry name" value="HSP70_2"/>
    <property type="match status" value="1"/>
</dbReference>
<dbReference type="GO" id="GO:0140662">
    <property type="term" value="F:ATP-dependent protein folding chaperone"/>
    <property type="evidence" value="ECO:0007669"/>
    <property type="project" value="InterPro"/>
</dbReference>
<dbReference type="AlphaFoldDB" id="A0A1G6GY46"/>
<dbReference type="FunFam" id="3.30.420.40:FF:000071">
    <property type="entry name" value="Molecular chaperone DnaK"/>
    <property type="match status" value="1"/>
</dbReference>
<keyword evidence="2 5" id="KW-0547">Nucleotide-binding</keyword>
<organism evidence="6 7">
    <name type="scientific">Acinetobacter marinus</name>
    <dbReference type="NCBI Taxonomy" id="281375"/>
    <lineage>
        <taxon>Bacteria</taxon>
        <taxon>Pseudomonadati</taxon>
        <taxon>Pseudomonadota</taxon>
        <taxon>Gammaproteobacteria</taxon>
        <taxon>Moraxellales</taxon>
        <taxon>Moraxellaceae</taxon>
        <taxon>Acinetobacter</taxon>
    </lineage>
</organism>
<keyword evidence="3 5" id="KW-0067">ATP-binding</keyword>
<dbReference type="InterPro" id="IPR043129">
    <property type="entry name" value="ATPase_NBD"/>
</dbReference>
<dbReference type="Gene3D" id="3.90.640.10">
    <property type="entry name" value="Actin, Chain A, domain 4"/>
    <property type="match status" value="1"/>
</dbReference>
<proteinExistence type="inferred from homology"/>
<name>A0A1G6GY46_9GAMM</name>
<dbReference type="GO" id="GO:0005524">
    <property type="term" value="F:ATP binding"/>
    <property type="evidence" value="ECO:0007669"/>
    <property type="project" value="UniProtKB-KW"/>
</dbReference>
<dbReference type="OrthoDB" id="9766019at2"/>